<dbReference type="AlphaFoldDB" id="A0A3B1DIV7"/>
<organism evidence="7">
    <name type="scientific">hydrothermal vent metagenome</name>
    <dbReference type="NCBI Taxonomy" id="652676"/>
    <lineage>
        <taxon>unclassified sequences</taxon>
        <taxon>metagenomes</taxon>
        <taxon>ecological metagenomes</taxon>
    </lineage>
</organism>
<dbReference type="GO" id="GO:0005829">
    <property type="term" value="C:cytosol"/>
    <property type="evidence" value="ECO:0007669"/>
    <property type="project" value="TreeGrafter"/>
</dbReference>
<dbReference type="CDD" id="cd00619">
    <property type="entry name" value="Terminator_NusB"/>
    <property type="match status" value="1"/>
</dbReference>
<dbReference type="Gene3D" id="1.10.940.10">
    <property type="entry name" value="NusB-like"/>
    <property type="match status" value="1"/>
</dbReference>
<evidence type="ECO:0000259" key="6">
    <source>
        <dbReference type="Pfam" id="PF01029"/>
    </source>
</evidence>
<dbReference type="EMBL" id="UOGJ01000013">
    <property type="protein sequence ID" value="VAX34880.1"/>
    <property type="molecule type" value="Genomic_DNA"/>
</dbReference>
<comment type="similarity">
    <text evidence="1">Belongs to the NusB family.</text>
</comment>
<accession>A0A3B1DIV7</accession>
<dbReference type="GO" id="GO:0031564">
    <property type="term" value="P:transcription antitermination"/>
    <property type="evidence" value="ECO:0007669"/>
    <property type="project" value="UniProtKB-KW"/>
</dbReference>
<dbReference type="GO" id="GO:0006353">
    <property type="term" value="P:DNA-templated transcription termination"/>
    <property type="evidence" value="ECO:0007669"/>
    <property type="project" value="InterPro"/>
</dbReference>
<reference evidence="7" key="1">
    <citation type="submission" date="2018-06" db="EMBL/GenBank/DDBJ databases">
        <authorList>
            <person name="Zhirakovskaya E."/>
        </authorList>
    </citation>
    <scope>NUCLEOTIDE SEQUENCE</scope>
</reference>
<dbReference type="InterPro" id="IPR035926">
    <property type="entry name" value="NusB-like_sf"/>
</dbReference>
<keyword evidence="5" id="KW-0804">Transcription</keyword>
<name>A0A3B1DIV7_9ZZZZ</name>
<keyword evidence="2" id="KW-0889">Transcription antitermination</keyword>
<dbReference type="NCBIfam" id="TIGR01951">
    <property type="entry name" value="nusB"/>
    <property type="match status" value="1"/>
</dbReference>
<gene>
    <name evidence="7" type="ORF">MNBD_UNCLBAC01-1025</name>
</gene>
<evidence type="ECO:0000256" key="4">
    <source>
        <dbReference type="ARBA" id="ARBA00023015"/>
    </source>
</evidence>
<dbReference type="PANTHER" id="PTHR11078">
    <property type="entry name" value="N UTILIZATION SUBSTANCE PROTEIN B-RELATED"/>
    <property type="match status" value="1"/>
</dbReference>
<dbReference type="HAMAP" id="MF_00073">
    <property type="entry name" value="NusB"/>
    <property type="match status" value="1"/>
</dbReference>
<evidence type="ECO:0000256" key="1">
    <source>
        <dbReference type="ARBA" id="ARBA00005952"/>
    </source>
</evidence>
<evidence type="ECO:0000256" key="2">
    <source>
        <dbReference type="ARBA" id="ARBA00022814"/>
    </source>
</evidence>
<dbReference type="Pfam" id="PF01029">
    <property type="entry name" value="NusB"/>
    <property type="match status" value="1"/>
</dbReference>
<keyword evidence="4" id="KW-0805">Transcription regulation</keyword>
<evidence type="ECO:0000256" key="5">
    <source>
        <dbReference type="ARBA" id="ARBA00023163"/>
    </source>
</evidence>
<dbReference type="InterPro" id="IPR011605">
    <property type="entry name" value="NusB_fam"/>
</dbReference>
<feature type="domain" description="NusB/RsmB/TIM44" evidence="6">
    <location>
        <begin position="7"/>
        <end position="132"/>
    </location>
</feature>
<sequence length="137" mass="15902">MRKRTLARECTLKILYQAEILRRDIHVVSKKFWEEAEHKDNTVHTFCQKLTEGVEKFLEKIDGKITQYAANWQIKRMASIDRNVLRLGVFEILYSSEVPPKVAINEAVDLAKKYGDLDSGKFVNGILDKIYKTEQGK</sequence>
<evidence type="ECO:0000313" key="7">
    <source>
        <dbReference type="EMBL" id="VAX34880.1"/>
    </source>
</evidence>
<dbReference type="SUPFAM" id="SSF48013">
    <property type="entry name" value="NusB-like"/>
    <property type="match status" value="1"/>
</dbReference>
<protein>
    <submittedName>
        <fullName evidence="7">Transcription termination protein NusB</fullName>
    </submittedName>
</protein>
<keyword evidence="3" id="KW-0694">RNA-binding</keyword>
<evidence type="ECO:0000256" key="3">
    <source>
        <dbReference type="ARBA" id="ARBA00022884"/>
    </source>
</evidence>
<dbReference type="GO" id="GO:0003723">
    <property type="term" value="F:RNA binding"/>
    <property type="evidence" value="ECO:0007669"/>
    <property type="project" value="UniProtKB-KW"/>
</dbReference>
<dbReference type="InterPro" id="IPR006027">
    <property type="entry name" value="NusB_RsmB_TIM44"/>
</dbReference>
<dbReference type="PANTHER" id="PTHR11078:SF3">
    <property type="entry name" value="ANTITERMINATION NUSB DOMAIN-CONTAINING PROTEIN"/>
    <property type="match status" value="1"/>
</dbReference>
<proteinExistence type="inferred from homology"/>